<organism evidence="5">
    <name type="scientific">Rhizophora mucronata</name>
    <name type="common">Asiatic mangrove</name>
    <dbReference type="NCBI Taxonomy" id="61149"/>
    <lineage>
        <taxon>Eukaryota</taxon>
        <taxon>Viridiplantae</taxon>
        <taxon>Streptophyta</taxon>
        <taxon>Embryophyta</taxon>
        <taxon>Tracheophyta</taxon>
        <taxon>Spermatophyta</taxon>
        <taxon>Magnoliopsida</taxon>
        <taxon>eudicotyledons</taxon>
        <taxon>Gunneridae</taxon>
        <taxon>Pentapetalae</taxon>
        <taxon>rosids</taxon>
        <taxon>fabids</taxon>
        <taxon>Malpighiales</taxon>
        <taxon>Rhizophoraceae</taxon>
        <taxon>Rhizophora</taxon>
    </lineage>
</organism>
<dbReference type="AlphaFoldDB" id="A0A2P2JX86"/>
<dbReference type="PANTHER" id="PTHR11524">
    <property type="entry name" value="60S RIBOSOMAL PROTEIN L7"/>
    <property type="match status" value="1"/>
</dbReference>
<dbReference type="GO" id="GO:0022625">
    <property type="term" value="C:cytosolic large ribosomal subunit"/>
    <property type="evidence" value="ECO:0007669"/>
    <property type="project" value="TreeGrafter"/>
</dbReference>
<protein>
    <recommendedName>
        <fullName evidence="6">60S ribosomal protein L7-4</fullName>
    </recommendedName>
</protein>
<dbReference type="GO" id="GO:0003735">
    <property type="term" value="F:structural constituent of ribosome"/>
    <property type="evidence" value="ECO:0007669"/>
    <property type="project" value="TreeGrafter"/>
</dbReference>
<dbReference type="Gene3D" id="3.30.1390.20">
    <property type="entry name" value="Ribosomal protein L30, ferredoxin-like fold domain"/>
    <property type="match status" value="1"/>
</dbReference>
<dbReference type="PANTHER" id="PTHR11524:SF16">
    <property type="entry name" value="LARGE RIBOSOMAL SUBUNIT PROTEIN UL30"/>
    <property type="match status" value="1"/>
</dbReference>
<dbReference type="InterPro" id="IPR036919">
    <property type="entry name" value="Ribo_uL30_ferredoxin-like_sf"/>
</dbReference>
<dbReference type="EMBL" id="GGEC01017604">
    <property type="protein sequence ID" value="MBW98087.1"/>
    <property type="molecule type" value="Transcribed_RNA"/>
</dbReference>
<evidence type="ECO:0000256" key="1">
    <source>
        <dbReference type="ARBA" id="ARBA00007594"/>
    </source>
</evidence>
<evidence type="ECO:0000313" key="5">
    <source>
        <dbReference type="EMBL" id="MBW98087.1"/>
    </source>
</evidence>
<dbReference type="InterPro" id="IPR039699">
    <property type="entry name" value="Ribosomal_uL30"/>
</dbReference>
<feature type="coiled-coil region" evidence="2">
    <location>
        <begin position="44"/>
        <end position="71"/>
    </location>
</feature>
<dbReference type="InterPro" id="IPR016082">
    <property type="entry name" value="Ribosomal_uL30_ferredoxin-like"/>
</dbReference>
<evidence type="ECO:0000259" key="3">
    <source>
        <dbReference type="Pfam" id="PF00327"/>
    </source>
</evidence>
<accession>A0A2P2JX86</accession>
<dbReference type="InterPro" id="IPR012988">
    <property type="entry name" value="Ribosomal_uL30_N_euk"/>
</dbReference>
<dbReference type="SUPFAM" id="SSF55129">
    <property type="entry name" value="Ribosomal protein L30p/L7e"/>
    <property type="match status" value="1"/>
</dbReference>
<comment type="similarity">
    <text evidence="1">Belongs to the universal ribosomal protein uL30 family.</text>
</comment>
<dbReference type="GO" id="GO:0000463">
    <property type="term" value="P:maturation of LSU-rRNA from tricistronic rRNA transcript (SSU-rRNA, 5.8S rRNA, LSU-rRNA)"/>
    <property type="evidence" value="ECO:0007669"/>
    <property type="project" value="TreeGrafter"/>
</dbReference>
<dbReference type="Pfam" id="PF08079">
    <property type="entry name" value="Ribosomal_L30_N"/>
    <property type="match status" value="1"/>
</dbReference>
<reference evidence="5" key="1">
    <citation type="submission" date="2018-02" db="EMBL/GenBank/DDBJ databases">
        <title>Rhizophora mucronata_Transcriptome.</title>
        <authorList>
            <person name="Meera S.P."/>
            <person name="Sreeshan A."/>
            <person name="Augustine A."/>
        </authorList>
    </citation>
    <scope>NUCLEOTIDE SEQUENCE</scope>
    <source>
        <tissue evidence="5">Leaf</tissue>
    </source>
</reference>
<sequence length="139" mass="16287">MGGEVMVPESVLKKRKREEEWAVAKKEEIAALKKKNAENRQLIYKRAKEYAKEYEEQAKELIRLKREAKLKGGFYVNPEAKLLFIIRIRGINAMHPKTRKILQLLRLRQVMWVVCYVSTFPTLENDRLIILFHGDSSGS</sequence>
<evidence type="ECO:0008006" key="6">
    <source>
        <dbReference type="Google" id="ProtNLM"/>
    </source>
</evidence>
<dbReference type="Pfam" id="PF00327">
    <property type="entry name" value="Ribosomal_L30"/>
    <property type="match status" value="1"/>
</dbReference>
<dbReference type="GO" id="GO:0003723">
    <property type="term" value="F:RNA binding"/>
    <property type="evidence" value="ECO:0007669"/>
    <property type="project" value="TreeGrafter"/>
</dbReference>
<proteinExistence type="inferred from homology"/>
<feature type="domain" description="Large ribosomal subunit protein uL30-like ferredoxin-like fold" evidence="3">
    <location>
        <begin position="83"/>
        <end position="116"/>
    </location>
</feature>
<keyword evidence="2" id="KW-0175">Coiled coil</keyword>
<evidence type="ECO:0000259" key="4">
    <source>
        <dbReference type="Pfam" id="PF08079"/>
    </source>
</evidence>
<name>A0A2P2JX86_RHIMU</name>
<feature type="domain" description="Large ribosomal subunit protein uL30 N-terminal eukaryotes" evidence="4">
    <location>
        <begin position="7"/>
        <end position="77"/>
    </location>
</feature>
<evidence type="ECO:0000256" key="2">
    <source>
        <dbReference type="SAM" id="Coils"/>
    </source>
</evidence>